<evidence type="ECO:0000313" key="1">
    <source>
        <dbReference type="EMBL" id="EKC76414.1"/>
    </source>
</evidence>
<reference evidence="1" key="1">
    <citation type="journal article" date="2013" name="Environ. Microbiol.">
        <title>Microbiota from the distal guts of lean and obese adolescents exhibit partial functional redundancy besides clear differences in community structure.</title>
        <authorList>
            <person name="Ferrer M."/>
            <person name="Ruiz A."/>
            <person name="Lanza F."/>
            <person name="Haange S.B."/>
            <person name="Oberbach A."/>
            <person name="Till H."/>
            <person name="Bargiela R."/>
            <person name="Campoy C."/>
            <person name="Segura M.T."/>
            <person name="Richter M."/>
            <person name="von Bergen M."/>
            <person name="Seifert J."/>
            <person name="Suarez A."/>
        </authorList>
    </citation>
    <scope>NUCLEOTIDE SEQUENCE</scope>
</reference>
<keyword evidence="1" id="KW-0378">Hydrolase</keyword>
<feature type="non-terminal residue" evidence="1">
    <location>
        <position position="98"/>
    </location>
</feature>
<dbReference type="EMBL" id="AJWZ01000581">
    <property type="protein sequence ID" value="EKC76414.1"/>
    <property type="molecule type" value="Genomic_DNA"/>
</dbReference>
<protein>
    <submittedName>
        <fullName evidence="1">BAAT / Acyl-CoA thioester hydrolase C</fullName>
    </submittedName>
</protein>
<comment type="caution">
    <text evidence="1">The sequence shown here is derived from an EMBL/GenBank/DDBJ whole genome shotgun (WGS) entry which is preliminary data.</text>
</comment>
<accession>K1U8U9</accession>
<gene>
    <name evidence="1" type="ORF">OBE_00852</name>
</gene>
<sequence length="98" mass="10944">MKHIHFDVESDGFYGAYWACKDGSDCAVIAMLGDDPEDYMARSAVKWLLRLGVNILTMSPAKKDYGHHNYPLERIEKAMAWLKLHGNEKIGIAGASTT</sequence>
<dbReference type="GO" id="GO:0016787">
    <property type="term" value="F:hydrolase activity"/>
    <property type="evidence" value="ECO:0007669"/>
    <property type="project" value="UniProtKB-KW"/>
</dbReference>
<organism evidence="1">
    <name type="scientific">human gut metagenome</name>
    <dbReference type="NCBI Taxonomy" id="408170"/>
    <lineage>
        <taxon>unclassified sequences</taxon>
        <taxon>metagenomes</taxon>
        <taxon>organismal metagenomes</taxon>
    </lineage>
</organism>
<proteinExistence type="predicted"/>
<name>K1U8U9_9ZZZZ</name>
<dbReference type="AlphaFoldDB" id="K1U8U9"/>